<keyword evidence="2" id="KW-0812">Transmembrane</keyword>
<proteinExistence type="predicted"/>
<name>A0ABT2H1U0_9MICO</name>
<feature type="transmembrane region" description="Helical" evidence="2">
    <location>
        <begin position="297"/>
        <end position="320"/>
    </location>
</feature>
<evidence type="ECO:0000256" key="2">
    <source>
        <dbReference type="SAM" id="Phobius"/>
    </source>
</evidence>
<reference evidence="3" key="1">
    <citation type="submission" date="2022-08" db="EMBL/GenBank/DDBJ databases">
        <authorList>
            <person name="Deng Y."/>
            <person name="Han X.-F."/>
            <person name="Zhang Y.-Q."/>
        </authorList>
    </citation>
    <scope>NUCLEOTIDE SEQUENCE</scope>
    <source>
        <strain evidence="3">CPCC 203386</strain>
    </source>
</reference>
<feature type="transmembrane region" description="Helical" evidence="2">
    <location>
        <begin position="999"/>
        <end position="1022"/>
    </location>
</feature>
<feature type="transmembrane region" description="Helical" evidence="2">
    <location>
        <begin position="419"/>
        <end position="442"/>
    </location>
</feature>
<feature type="transmembrane region" description="Helical" evidence="2">
    <location>
        <begin position="894"/>
        <end position="927"/>
    </location>
</feature>
<evidence type="ECO:0000313" key="3">
    <source>
        <dbReference type="EMBL" id="MCS5733911.1"/>
    </source>
</evidence>
<evidence type="ECO:0008006" key="5">
    <source>
        <dbReference type="Google" id="ProtNLM"/>
    </source>
</evidence>
<feature type="transmembrane region" description="Helical" evidence="2">
    <location>
        <begin position="341"/>
        <end position="370"/>
    </location>
</feature>
<sequence>MSLPFQRSRAGSSFLVASATVVLIAVALLAGTAGFLAGSTLQAMRDTLAQAPATEAALQVSSAYDPATAPAQDAGTRAVVGDAFAGAPVTVWRSLRTAPVPVQPLAADGTPSGDPSADDDTPEVVLQADDRSDAGIATVAGAWPTAPGEAALEQRAAEALGLAAGDRILVGPESGRREFVISAIWRADDPTAARWFGDPAIASGRTGDAVGPLLVAETDLAGVFAAVTARWVVQPDAASLTPSAWSVVEGASADGALSELLARADVFGAQSVTVEGDLHAETARVTQAASAARAVTLVPAVLVATLAIIALLQLATLLAGSRSADTRLLRARGASVGRLTLWAAVETGVVAVPAALLGAAAGAVAGWSIAGGVGDLGATLLDALVLGVATAAAAVLVSTGRGALAAWAAARGEGSSRTAGAPVLIAAAVTAAVAALAAWQLVAAGTPLLAGPSAAGSSAGAGAVNPVAVLAPGLALLALALFAVAGVPPITRVLGAGAARGRSLTRLLAVRTLTRRASLFTVAVLVTALAAGGAVFAASVTGSLDRADERTSALVTGADVRAAYSVPANVDLDGPRVTSLEASDAPGATDAATALSTIATLGTDEVGLVALPAATLPGLLPGTQLAGSSAALEAGDDGMPGIAALPAGSQTLSVAVTVAGTDSAPLTDTDGTVTVAAWLADSGGAVWQLSLGEIDTTTATTGAVFTRALPPSSSEVALLGLDVARVGSAESSRSTVVLDAVSVSAADGEALPAEIAQAGDEPLSVALTRQTPRGRILAPDAGRRVPVVFTTALASRLGVGTGDELSLTPSTGRAVDVVVAATVDAVPGSGRELVVFADTATLQQGILAAGGAVPLPAEVWVATSDPRGTAAAISTSSPLAVTVTTRANASASAIVLPAVVAVQVGVGGGVVIALVCLIAVVAALLAARRAESGVLAALGSTRRDDVAERRTEASAVVAYGLVAGVVAGAAVAVLLAAVFARAAVPGAAAAGSVLAIDPAFAAAALAALGVGCAAVVTVYGSLVRRSR</sequence>
<comment type="caution">
    <text evidence="3">The sequence shown here is derived from an EMBL/GenBank/DDBJ whole genome shotgun (WGS) entry which is preliminary data.</text>
</comment>
<keyword evidence="4" id="KW-1185">Reference proteome</keyword>
<feature type="region of interest" description="Disordered" evidence="1">
    <location>
        <begin position="102"/>
        <end position="121"/>
    </location>
</feature>
<evidence type="ECO:0000256" key="1">
    <source>
        <dbReference type="SAM" id="MobiDB-lite"/>
    </source>
</evidence>
<dbReference type="Proteomes" id="UP001165586">
    <property type="component" value="Unassembled WGS sequence"/>
</dbReference>
<keyword evidence="2" id="KW-1133">Transmembrane helix</keyword>
<feature type="transmembrane region" description="Helical" evidence="2">
    <location>
        <begin position="956"/>
        <end position="979"/>
    </location>
</feature>
<evidence type="ECO:0000313" key="4">
    <source>
        <dbReference type="Proteomes" id="UP001165586"/>
    </source>
</evidence>
<protein>
    <recommendedName>
        <fullName evidence="5">FtsX-like permease family protein</fullName>
    </recommendedName>
</protein>
<gene>
    <name evidence="3" type="ORF">N1032_09195</name>
</gene>
<feature type="transmembrane region" description="Helical" evidence="2">
    <location>
        <begin position="474"/>
        <end position="496"/>
    </location>
</feature>
<dbReference type="EMBL" id="JANLCJ010000003">
    <property type="protein sequence ID" value="MCS5733911.1"/>
    <property type="molecule type" value="Genomic_DNA"/>
</dbReference>
<keyword evidence="2" id="KW-0472">Membrane</keyword>
<organism evidence="3 4">
    <name type="scientific">Herbiconiux daphne</name>
    <dbReference type="NCBI Taxonomy" id="2970914"/>
    <lineage>
        <taxon>Bacteria</taxon>
        <taxon>Bacillati</taxon>
        <taxon>Actinomycetota</taxon>
        <taxon>Actinomycetes</taxon>
        <taxon>Micrococcales</taxon>
        <taxon>Microbacteriaceae</taxon>
        <taxon>Herbiconiux</taxon>
    </lineage>
</organism>
<accession>A0ABT2H1U0</accession>
<dbReference type="RefSeq" id="WP_259538766.1">
    <property type="nucleotide sequence ID" value="NZ_JANLCJ010000003.1"/>
</dbReference>
<feature type="transmembrane region" description="Helical" evidence="2">
    <location>
        <begin position="376"/>
        <end position="398"/>
    </location>
</feature>
<feature type="transmembrane region" description="Helical" evidence="2">
    <location>
        <begin position="517"/>
        <end position="540"/>
    </location>
</feature>